<keyword evidence="3" id="KW-1185">Reference proteome</keyword>
<sequence length="165" mass="18469">MRAEAGASVAVRAFVRLAGRRRRGRQRRELAVGWSWGRYLDLLCNLTAQGLFLKNTGKNEGKLGNDFSSKHGAESAQSSAYKKICDPDELEELESKTPPSAEPPRNILLSLRSAFAKQTKPATLPRRSARLVPKHKVGVVEKEQKIAPTQDRTTDLQFTRLTLYH</sequence>
<dbReference type="OrthoDB" id="603754at2759"/>
<gene>
    <name evidence="2" type="ORF">E2562_026490</name>
</gene>
<dbReference type="AlphaFoldDB" id="A0A6G1DNK1"/>
<evidence type="ECO:0000313" key="2">
    <source>
        <dbReference type="EMBL" id="KAF0914080.1"/>
    </source>
</evidence>
<organism evidence="2 3">
    <name type="scientific">Oryza meyeriana var. granulata</name>
    <dbReference type="NCBI Taxonomy" id="110450"/>
    <lineage>
        <taxon>Eukaryota</taxon>
        <taxon>Viridiplantae</taxon>
        <taxon>Streptophyta</taxon>
        <taxon>Embryophyta</taxon>
        <taxon>Tracheophyta</taxon>
        <taxon>Spermatophyta</taxon>
        <taxon>Magnoliopsida</taxon>
        <taxon>Liliopsida</taxon>
        <taxon>Poales</taxon>
        <taxon>Poaceae</taxon>
        <taxon>BOP clade</taxon>
        <taxon>Oryzoideae</taxon>
        <taxon>Oryzeae</taxon>
        <taxon>Oryzinae</taxon>
        <taxon>Oryza</taxon>
        <taxon>Oryza meyeriana</taxon>
    </lineage>
</organism>
<feature type="compositionally biased region" description="Basic and acidic residues" evidence="1">
    <location>
        <begin position="61"/>
        <end position="73"/>
    </location>
</feature>
<feature type="region of interest" description="Disordered" evidence="1">
    <location>
        <begin position="61"/>
        <end position="81"/>
    </location>
</feature>
<protein>
    <submittedName>
        <fullName evidence="2">Uncharacterized protein</fullName>
    </submittedName>
</protein>
<name>A0A6G1DNK1_9ORYZ</name>
<dbReference type="EMBL" id="SPHZ02000006">
    <property type="protein sequence ID" value="KAF0914080.1"/>
    <property type="molecule type" value="Genomic_DNA"/>
</dbReference>
<reference evidence="2 3" key="1">
    <citation type="submission" date="2019-11" db="EMBL/GenBank/DDBJ databases">
        <title>Whole genome sequence of Oryza granulata.</title>
        <authorList>
            <person name="Li W."/>
        </authorList>
    </citation>
    <scope>NUCLEOTIDE SEQUENCE [LARGE SCALE GENOMIC DNA]</scope>
    <source>
        <strain evidence="3">cv. Menghai</strain>
        <tissue evidence="2">Leaf</tissue>
    </source>
</reference>
<evidence type="ECO:0000256" key="1">
    <source>
        <dbReference type="SAM" id="MobiDB-lite"/>
    </source>
</evidence>
<dbReference type="Proteomes" id="UP000479710">
    <property type="component" value="Unassembled WGS sequence"/>
</dbReference>
<proteinExistence type="predicted"/>
<evidence type="ECO:0000313" key="3">
    <source>
        <dbReference type="Proteomes" id="UP000479710"/>
    </source>
</evidence>
<accession>A0A6G1DNK1</accession>
<comment type="caution">
    <text evidence="2">The sequence shown here is derived from an EMBL/GenBank/DDBJ whole genome shotgun (WGS) entry which is preliminary data.</text>
</comment>